<sequence length="192" mass="22480">MKFFRSSVMDGCSDISLKFVLTLENADVSRSCKPSSQMTTNKERIENLEVGFGAVQDGLHQMEIGMADNLHHLEETLNRLSDVLLTSRESSNLGNQDREGHNRFREENDGGRQPFSYKTARLDFPRFLGDDLTEWFNRVNQFFEYQGTVEAQKVPMVAYHLEGEANQWWQWIRRTFREEGRVLSWETFEDEL</sequence>
<organism evidence="2 3">
    <name type="scientific">Nyssa sinensis</name>
    <dbReference type="NCBI Taxonomy" id="561372"/>
    <lineage>
        <taxon>Eukaryota</taxon>
        <taxon>Viridiplantae</taxon>
        <taxon>Streptophyta</taxon>
        <taxon>Embryophyta</taxon>
        <taxon>Tracheophyta</taxon>
        <taxon>Spermatophyta</taxon>
        <taxon>Magnoliopsida</taxon>
        <taxon>eudicotyledons</taxon>
        <taxon>Gunneridae</taxon>
        <taxon>Pentapetalae</taxon>
        <taxon>asterids</taxon>
        <taxon>Cornales</taxon>
        <taxon>Nyssaceae</taxon>
        <taxon>Nyssa</taxon>
    </lineage>
</organism>
<evidence type="ECO:0000313" key="2">
    <source>
        <dbReference type="EMBL" id="KAA8521916.1"/>
    </source>
</evidence>
<proteinExistence type="predicted"/>
<evidence type="ECO:0000256" key="1">
    <source>
        <dbReference type="SAM" id="MobiDB-lite"/>
    </source>
</evidence>
<accession>A0A5J4ZVV6</accession>
<dbReference type="EMBL" id="CM018048">
    <property type="protein sequence ID" value="KAA8521916.1"/>
    <property type="molecule type" value="Genomic_DNA"/>
</dbReference>
<feature type="region of interest" description="Disordered" evidence="1">
    <location>
        <begin position="91"/>
        <end position="111"/>
    </location>
</feature>
<gene>
    <name evidence="2" type="ORF">F0562_012770</name>
</gene>
<dbReference type="OrthoDB" id="1436584at2759"/>
<dbReference type="Proteomes" id="UP000325577">
    <property type="component" value="Linkage Group LG5"/>
</dbReference>
<protein>
    <recommendedName>
        <fullName evidence="4">Retrotransposon gag domain-containing protein</fullName>
    </recommendedName>
</protein>
<evidence type="ECO:0008006" key="4">
    <source>
        <dbReference type="Google" id="ProtNLM"/>
    </source>
</evidence>
<evidence type="ECO:0000313" key="3">
    <source>
        <dbReference type="Proteomes" id="UP000325577"/>
    </source>
</evidence>
<name>A0A5J4ZVV6_9ASTE</name>
<dbReference type="AlphaFoldDB" id="A0A5J4ZVV6"/>
<reference evidence="2 3" key="1">
    <citation type="submission" date="2019-09" db="EMBL/GenBank/DDBJ databases">
        <title>A chromosome-level genome assembly of the Chinese tupelo Nyssa sinensis.</title>
        <authorList>
            <person name="Yang X."/>
            <person name="Kang M."/>
            <person name="Yang Y."/>
            <person name="Xiong H."/>
            <person name="Wang M."/>
            <person name="Zhang Z."/>
            <person name="Wang Z."/>
            <person name="Wu H."/>
            <person name="Ma T."/>
            <person name="Liu J."/>
            <person name="Xi Z."/>
        </authorList>
    </citation>
    <scope>NUCLEOTIDE SEQUENCE [LARGE SCALE GENOMIC DNA]</scope>
    <source>
        <strain evidence="2">J267</strain>
        <tissue evidence="2">Leaf</tissue>
    </source>
</reference>
<keyword evidence="3" id="KW-1185">Reference proteome</keyword>
<feature type="compositionally biased region" description="Basic and acidic residues" evidence="1">
    <location>
        <begin position="96"/>
        <end position="110"/>
    </location>
</feature>